<dbReference type="OrthoDB" id="1722928at2"/>
<keyword evidence="2" id="KW-1185">Reference proteome</keyword>
<organism evidence="1 2">
    <name type="scientific">Heliorestis acidaminivorans</name>
    <dbReference type="NCBI Taxonomy" id="553427"/>
    <lineage>
        <taxon>Bacteria</taxon>
        <taxon>Bacillati</taxon>
        <taxon>Bacillota</taxon>
        <taxon>Clostridia</taxon>
        <taxon>Eubacteriales</taxon>
        <taxon>Heliobacteriaceae</taxon>
        <taxon>Heliorestis</taxon>
    </lineage>
</organism>
<accession>A0A6I0EUW8</accession>
<dbReference type="AlphaFoldDB" id="A0A6I0EUW8"/>
<name>A0A6I0EUW8_9FIRM</name>
<dbReference type="RefSeq" id="WP_151617610.1">
    <property type="nucleotide sequence ID" value="NZ_WBXO01000001.1"/>
</dbReference>
<dbReference type="Proteomes" id="UP000468766">
    <property type="component" value="Unassembled WGS sequence"/>
</dbReference>
<protein>
    <submittedName>
        <fullName evidence="1">Uncharacterized protein</fullName>
    </submittedName>
</protein>
<sequence>MGMKLLRIGAVTIVTLAMLWSGHSVYEKYVSEKPFHEAVINLLPNAVVEHKKEGSKVIVNVESDKIDDLGKQYRDIYKMSKEHLGSEVELNFLDHPDEDLTDLWKVIQFPLYQGLATGKYMDMHNEINFIVSQTEMDYLVTLDEKHLYLQIAKNDKYLYRIISRERGGEAS</sequence>
<evidence type="ECO:0000313" key="1">
    <source>
        <dbReference type="EMBL" id="KAB2954164.1"/>
    </source>
</evidence>
<evidence type="ECO:0000313" key="2">
    <source>
        <dbReference type="Proteomes" id="UP000468766"/>
    </source>
</evidence>
<dbReference type="EMBL" id="WBXO01000001">
    <property type="protein sequence ID" value="KAB2954164.1"/>
    <property type="molecule type" value="Genomic_DNA"/>
</dbReference>
<gene>
    <name evidence="1" type="ORF">F9B85_00215</name>
</gene>
<reference evidence="1 2" key="1">
    <citation type="submission" date="2019-10" db="EMBL/GenBank/DDBJ databases">
        <title>Whole-genome sequence of the extremophile Heliorestis acidaminivorans DSM 24790.</title>
        <authorList>
            <person name="Kyndt J.A."/>
            <person name="Meyer T.E."/>
        </authorList>
    </citation>
    <scope>NUCLEOTIDE SEQUENCE [LARGE SCALE GENOMIC DNA]</scope>
    <source>
        <strain evidence="1 2">DSM 24790</strain>
    </source>
</reference>
<comment type="caution">
    <text evidence="1">The sequence shown here is derived from an EMBL/GenBank/DDBJ whole genome shotgun (WGS) entry which is preliminary data.</text>
</comment>
<proteinExistence type="predicted"/>